<evidence type="ECO:0000313" key="6">
    <source>
        <dbReference type="Proteomes" id="UP000551616"/>
    </source>
</evidence>
<gene>
    <name evidence="5" type="ORF">HOV93_27310</name>
</gene>
<sequence>MAELWPQIEDDFNNLFLALSRELDGSRFQIDFRGEFNEFSEIPWDEISETYRKKGNYPESLVRMALASDCLHHLGMAILADHRIEEHEFDISFSMAMPLASSLCTLSRFRRYGTLDRNQWDVFLNAFMNDREWFGGNCQETRNLSLVLCLIVHHLGRDTNLLPIYERMIRTIVGAVFEWGPSTDVERDLVDKLDRMFAACLGRSSYTSRTVSRFKKNPSPLDVLKRRDPEPLKKEAIEEYGPPDQVLKEAREELDSLIGLNSVKTEVNRLMAYLKIQKQRREHGLKQSSQTLHFVFKGNPGTGKTTVARIIGKILYGFQILKTPKLVEGDRAALVSGYVGQTALKTDELVDSALDGVLFIDEAYALSNPSGQHDFGQEAINTLLKRMEDNRDQLVVIVAGYPRLMQQFIETNPGLESRFTRYIDFDDFAVADLCRIFEKFCTDAQYELTTDARAIASILFTTAYQGRDERFGNARFVRNVFERAVGLHSERLAALPEGTITREALIDFTSEDIPLEVFDPLKGKTIDIEKAEWLATCPGCGLESEGGAKFLGQRVTCRKCQEKFQFPWWHVRPESVHGIDIELLKPR</sequence>
<dbReference type="Gene3D" id="3.40.50.300">
    <property type="entry name" value="P-loop containing nucleotide triphosphate hydrolases"/>
    <property type="match status" value="1"/>
</dbReference>
<evidence type="ECO:0000256" key="1">
    <source>
        <dbReference type="ARBA" id="ARBA00010378"/>
    </source>
</evidence>
<accession>A0A7V8V5W4</accession>
<dbReference type="PANTHER" id="PTHR43392:SF2">
    <property type="entry name" value="AAA-TYPE ATPASE FAMILY PROTEIN _ ANKYRIN REPEAT FAMILY PROTEIN"/>
    <property type="match status" value="1"/>
</dbReference>
<dbReference type="GO" id="GO:0016887">
    <property type="term" value="F:ATP hydrolysis activity"/>
    <property type="evidence" value="ECO:0007669"/>
    <property type="project" value="InterPro"/>
</dbReference>
<comment type="similarity">
    <text evidence="1">Belongs to the CbxX/CfxQ family.</text>
</comment>
<feature type="domain" description="AAA+ ATPase" evidence="4">
    <location>
        <begin position="290"/>
        <end position="429"/>
    </location>
</feature>
<dbReference type="EMBL" id="JABRWO010000007">
    <property type="protein sequence ID" value="MBA2115549.1"/>
    <property type="molecule type" value="Genomic_DNA"/>
</dbReference>
<dbReference type="FunFam" id="3.40.50.300:FF:000216">
    <property type="entry name" value="Type VII secretion ATPase EccA"/>
    <property type="match status" value="1"/>
</dbReference>
<dbReference type="RefSeq" id="WP_207396982.1">
    <property type="nucleotide sequence ID" value="NZ_JABRWO010000007.1"/>
</dbReference>
<dbReference type="PRINTS" id="PR00819">
    <property type="entry name" value="CBXCFQXSUPER"/>
</dbReference>
<keyword evidence="6" id="KW-1185">Reference proteome</keyword>
<dbReference type="CDD" id="cd00009">
    <property type="entry name" value="AAA"/>
    <property type="match status" value="1"/>
</dbReference>
<evidence type="ECO:0000256" key="3">
    <source>
        <dbReference type="ARBA" id="ARBA00022840"/>
    </source>
</evidence>
<proteinExistence type="inferred from homology"/>
<dbReference type="Pfam" id="PF00004">
    <property type="entry name" value="AAA"/>
    <property type="match status" value="1"/>
</dbReference>
<evidence type="ECO:0000259" key="4">
    <source>
        <dbReference type="SMART" id="SM00382"/>
    </source>
</evidence>
<dbReference type="InterPro" id="IPR003593">
    <property type="entry name" value="AAA+_ATPase"/>
</dbReference>
<dbReference type="Gene3D" id="1.10.8.60">
    <property type="match status" value="1"/>
</dbReference>
<evidence type="ECO:0000256" key="2">
    <source>
        <dbReference type="ARBA" id="ARBA00022741"/>
    </source>
</evidence>
<comment type="caution">
    <text evidence="5">The sequence shown here is derived from an EMBL/GenBank/DDBJ whole genome shotgun (WGS) entry which is preliminary data.</text>
</comment>
<dbReference type="Proteomes" id="UP000551616">
    <property type="component" value="Unassembled WGS sequence"/>
</dbReference>
<evidence type="ECO:0000313" key="5">
    <source>
        <dbReference type="EMBL" id="MBA2115549.1"/>
    </source>
</evidence>
<dbReference type="InterPro" id="IPR050773">
    <property type="entry name" value="CbxX/CfxQ_RuBisCO_ESX"/>
</dbReference>
<dbReference type="AlphaFoldDB" id="A0A7V8V5W4"/>
<keyword evidence="3" id="KW-0067">ATP-binding</keyword>
<dbReference type="SUPFAM" id="SSF52540">
    <property type="entry name" value="P-loop containing nucleoside triphosphate hydrolases"/>
    <property type="match status" value="1"/>
</dbReference>
<name>A0A7V8V5W4_9BACT</name>
<reference evidence="5 6" key="1">
    <citation type="submission" date="2020-05" db="EMBL/GenBank/DDBJ databases">
        <title>Bremerella alba sp. nov., a novel planctomycete isolated from the surface of the macroalga Fucus spiralis.</title>
        <authorList>
            <person name="Godinho O."/>
            <person name="Botelho R."/>
            <person name="Albuquerque L."/>
            <person name="Wiegand S."/>
            <person name="Da Costa M.S."/>
            <person name="Lobo-Da-Cunha A."/>
            <person name="Jogler C."/>
            <person name="Lage O.M."/>
        </authorList>
    </citation>
    <scope>NUCLEOTIDE SEQUENCE [LARGE SCALE GENOMIC DNA]</scope>
    <source>
        <strain evidence="5 6">FF15</strain>
    </source>
</reference>
<dbReference type="InterPro" id="IPR000641">
    <property type="entry name" value="CbxX/CfxQ"/>
</dbReference>
<dbReference type="Pfam" id="PF17866">
    <property type="entry name" value="AAA_lid_6"/>
    <property type="match status" value="1"/>
</dbReference>
<dbReference type="GO" id="GO:0005524">
    <property type="term" value="F:ATP binding"/>
    <property type="evidence" value="ECO:0007669"/>
    <property type="project" value="UniProtKB-KW"/>
</dbReference>
<dbReference type="SMART" id="SM00382">
    <property type="entry name" value="AAA"/>
    <property type="match status" value="1"/>
</dbReference>
<protein>
    <recommendedName>
        <fullName evidence="4">AAA+ ATPase domain-containing protein</fullName>
    </recommendedName>
</protein>
<organism evidence="5 6">
    <name type="scientific">Bremerella alba</name>
    <dbReference type="NCBI Taxonomy" id="980252"/>
    <lineage>
        <taxon>Bacteria</taxon>
        <taxon>Pseudomonadati</taxon>
        <taxon>Planctomycetota</taxon>
        <taxon>Planctomycetia</taxon>
        <taxon>Pirellulales</taxon>
        <taxon>Pirellulaceae</taxon>
        <taxon>Bremerella</taxon>
    </lineage>
</organism>
<dbReference type="PANTHER" id="PTHR43392">
    <property type="entry name" value="AAA-TYPE ATPASE FAMILY PROTEIN / ANKYRIN REPEAT FAMILY PROTEIN"/>
    <property type="match status" value="1"/>
</dbReference>
<dbReference type="InterPro" id="IPR003959">
    <property type="entry name" value="ATPase_AAA_core"/>
</dbReference>
<keyword evidence="2" id="KW-0547">Nucleotide-binding</keyword>
<dbReference type="InterPro" id="IPR041627">
    <property type="entry name" value="AAA_lid_6"/>
</dbReference>
<dbReference type="InterPro" id="IPR027417">
    <property type="entry name" value="P-loop_NTPase"/>
</dbReference>